<reference evidence="1 2" key="1">
    <citation type="submission" date="2019-04" db="EMBL/GenBank/DDBJ databases">
        <title>Trinickia sp. 7GSK02, isolated from subtropical forest soil.</title>
        <authorList>
            <person name="Gao Z.-H."/>
            <person name="Qiu L.-H."/>
        </authorList>
    </citation>
    <scope>NUCLEOTIDE SEQUENCE [LARGE SCALE GENOMIC DNA]</scope>
    <source>
        <strain evidence="1 2">7GSK02</strain>
    </source>
</reference>
<organism evidence="1 2">
    <name type="scientific">Trinickia terrae</name>
    <dbReference type="NCBI Taxonomy" id="2571161"/>
    <lineage>
        <taxon>Bacteria</taxon>
        <taxon>Pseudomonadati</taxon>
        <taxon>Pseudomonadota</taxon>
        <taxon>Betaproteobacteria</taxon>
        <taxon>Burkholderiales</taxon>
        <taxon>Burkholderiaceae</taxon>
        <taxon>Trinickia</taxon>
    </lineage>
</organism>
<protein>
    <submittedName>
        <fullName evidence="1">Uncharacterized protein</fullName>
    </submittedName>
</protein>
<evidence type="ECO:0000313" key="2">
    <source>
        <dbReference type="Proteomes" id="UP000305539"/>
    </source>
</evidence>
<dbReference type="AlphaFoldDB" id="A0A4U1HQ29"/>
<dbReference type="RefSeq" id="WP_136897484.1">
    <property type="nucleotide sequence ID" value="NZ_SWJE01000014.1"/>
</dbReference>
<proteinExistence type="predicted"/>
<keyword evidence="2" id="KW-1185">Reference proteome</keyword>
<sequence length="74" mass="8382">MARAASAPLILFPAPYGLLRSMERRRAYLRDLWEADVDPLVFRDAARRLGYVVRCQWDGGAGMPVLKPMLALLH</sequence>
<accession>A0A4U1HQ29</accession>
<dbReference type="EMBL" id="SWJE01000014">
    <property type="protein sequence ID" value="TKC83442.1"/>
    <property type="molecule type" value="Genomic_DNA"/>
</dbReference>
<dbReference type="Proteomes" id="UP000305539">
    <property type="component" value="Unassembled WGS sequence"/>
</dbReference>
<comment type="caution">
    <text evidence="1">The sequence shown here is derived from an EMBL/GenBank/DDBJ whole genome shotgun (WGS) entry which is preliminary data.</text>
</comment>
<dbReference type="OrthoDB" id="9023898at2"/>
<name>A0A4U1HQ29_9BURK</name>
<gene>
    <name evidence="1" type="ORF">FAZ69_23420</name>
</gene>
<evidence type="ECO:0000313" key="1">
    <source>
        <dbReference type="EMBL" id="TKC83442.1"/>
    </source>
</evidence>